<reference evidence="13" key="1">
    <citation type="submission" date="2021-06" db="EMBL/GenBank/DDBJ databases">
        <authorList>
            <person name="Hodson N. C."/>
            <person name="Mongue J. A."/>
            <person name="Jaron S. K."/>
        </authorList>
    </citation>
    <scope>NUCLEOTIDE SEQUENCE</scope>
</reference>
<evidence type="ECO:0000256" key="6">
    <source>
        <dbReference type="ARBA" id="ARBA00023295"/>
    </source>
</evidence>
<feature type="domain" description="Beta-hexosaminidase eukaryotic type N-terminal" evidence="12">
    <location>
        <begin position="103"/>
        <end position="237"/>
    </location>
</feature>
<evidence type="ECO:0000256" key="2">
    <source>
        <dbReference type="ARBA" id="ARBA00006285"/>
    </source>
</evidence>
<name>A0A8J2LPF5_9HEXA</name>
<dbReference type="PIRSF" id="PIRSF001093">
    <property type="entry name" value="B-hxosamndse_ab_euk"/>
    <property type="match status" value="1"/>
</dbReference>
<dbReference type="Pfam" id="PF00728">
    <property type="entry name" value="Glyco_hydro_20"/>
    <property type="match status" value="1"/>
</dbReference>
<dbReference type="InterPro" id="IPR029019">
    <property type="entry name" value="HEX_eukaryotic_N"/>
</dbReference>
<gene>
    <name evidence="13" type="ORF">AFUS01_LOCUS45546</name>
</gene>
<evidence type="ECO:0000256" key="4">
    <source>
        <dbReference type="ARBA" id="ARBA00022801"/>
    </source>
</evidence>
<evidence type="ECO:0000256" key="3">
    <source>
        <dbReference type="ARBA" id="ARBA00022729"/>
    </source>
</evidence>
<keyword evidence="5" id="KW-0325">Glycoprotein</keyword>
<comment type="similarity">
    <text evidence="2 7">Belongs to the glycosyl hydrolase 20 family.</text>
</comment>
<keyword evidence="3 10" id="KW-0732">Signal</keyword>
<evidence type="ECO:0000313" key="14">
    <source>
        <dbReference type="Proteomes" id="UP000708208"/>
    </source>
</evidence>
<dbReference type="PANTHER" id="PTHR22600">
    <property type="entry name" value="BETA-HEXOSAMINIDASE"/>
    <property type="match status" value="1"/>
</dbReference>
<dbReference type="PANTHER" id="PTHR22600:SF3">
    <property type="entry name" value="BETA-HEXOSAMINIDASE FDL-RELATED"/>
    <property type="match status" value="1"/>
</dbReference>
<evidence type="ECO:0000256" key="7">
    <source>
        <dbReference type="PIRNR" id="PIRNR001093"/>
    </source>
</evidence>
<evidence type="ECO:0000259" key="11">
    <source>
        <dbReference type="Pfam" id="PF00728"/>
    </source>
</evidence>
<comment type="catalytic activity">
    <reaction evidence="1 7">
        <text>Hydrolysis of terminal non-reducing N-acetyl-D-hexosamine residues in N-acetyl-beta-D-hexosaminides.</text>
        <dbReference type="EC" id="3.2.1.52"/>
    </reaction>
</comment>
<evidence type="ECO:0000256" key="1">
    <source>
        <dbReference type="ARBA" id="ARBA00001231"/>
    </source>
</evidence>
<dbReference type="GO" id="GO:0030203">
    <property type="term" value="P:glycosaminoglycan metabolic process"/>
    <property type="evidence" value="ECO:0007669"/>
    <property type="project" value="TreeGrafter"/>
</dbReference>
<accession>A0A8J2LPF5</accession>
<dbReference type="CDD" id="cd06562">
    <property type="entry name" value="GH20_HexA_HexB-like"/>
    <property type="match status" value="1"/>
</dbReference>
<sequence length="660" mass="75066">MGKLQLICVVTLATLFLTPNVQGGRRNSKARDSRGSRASLSGISTTAKSETTTKIPELVEKYESPWTWKCVDGSSCQRSLSNATEEKSTLNVCWLTCGQYGAMWPFPTIQSHLGKGTLMFYPQSVEVTSIQGPSRAVKSMMGYAGNVFLDHLFRMHPKSEGQSAFPVTSGGKGIEHNVVTISLTAQSSETRISLNTNEKYSVVITSYLEGQGRHIHVDVSAVTFFGVRHGLETLGQLIAFDDDNESLRIVSEAIIQDQPKFKYRGLMIDTSRNFIPIHYLKRMVDAMSYNKLNMLHWHITDTNSFPFYSKRVPQMTKYGAYSASQIYMPKDVKELVLYARLRGVKILPEFDAPAHAGNGWQWGPLEGIGELALCVNAEPWRNYCGQPPCGQLNPLNNYTYLVLGEIYKDMLELFDRDIFHMGGDEVFLQCWYYQDEIRNWQRSSGSYDLMDLWGLFQQKALTKLKDANYGHPITPIVWTSDMTTRGRRFLDASQYIIQIWTGSTHSDVRSLLEGNYRVIFSNVDNTYLDHGFGTWLGRDHFWTIKTWQNLYDNDLMKIAEYHFGENATSQVIDAGLILGGEATLWAEKVDQYNMEMKLWPRSAAFAERLWSSPTNRTSSVYGRLIHHRARMVRRGVHADRLQPESCHQLSGYCSDPYSQL</sequence>
<keyword evidence="4 7" id="KW-0378">Hydrolase</keyword>
<dbReference type="GO" id="GO:0005975">
    <property type="term" value="P:carbohydrate metabolic process"/>
    <property type="evidence" value="ECO:0007669"/>
    <property type="project" value="InterPro"/>
</dbReference>
<evidence type="ECO:0000256" key="9">
    <source>
        <dbReference type="SAM" id="MobiDB-lite"/>
    </source>
</evidence>
<keyword evidence="6 7" id="KW-0326">Glycosidase</keyword>
<dbReference type="AlphaFoldDB" id="A0A8J2LPF5"/>
<dbReference type="OrthoDB" id="428480at2759"/>
<dbReference type="EMBL" id="CAJVCH010570965">
    <property type="protein sequence ID" value="CAG7836289.1"/>
    <property type="molecule type" value="Genomic_DNA"/>
</dbReference>
<feature type="active site" description="Proton donor" evidence="8">
    <location>
        <position position="425"/>
    </location>
</feature>
<feature type="region of interest" description="Disordered" evidence="9">
    <location>
        <begin position="23"/>
        <end position="49"/>
    </location>
</feature>
<evidence type="ECO:0000259" key="12">
    <source>
        <dbReference type="Pfam" id="PF14845"/>
    </source>
</evidence>
<feature type="chain" id="PRO_5035241945" description="Beta-hexosaminidase" evidence="10">
    <location>
        <begin position="24"/>
        <end position="660"/>
    </location>
</feature>
<feature type="domain" description="Glycoside hydrolase family 20 catalytic" evidence="11">
    <location>
        <begin position="261"/>
        <end position="612"/>
    </location>
</feature>
<dbReference type="FunFam" id="3.20.20.80:FF:000063">
    <property type="entry name" value="Beta-hexosaminidase"/>
    <property type="match status" value="1"/>
</dbReference>
<organism evidence="13 14">
    <name type="scientific">Allacma fusca</name>
    <dbReference type="NCBI Taxonomy" id="39272"/>
    <lineage>
        <taxon>Eukaryota</taxon>
        <taxon>Metazoa</taxon>
        <taxon>Ecdysozoa</taxon>
        <taxon>Arthropoda</taxon>
        <taxon>Hexapoda</taxon>
        <taxon>Collembola</taxon>
        <taxon>Symphypleona</taxon>
        <taxon>Sminthuridae</taxon>
        <taxon>Allacma</taxon>
    </lineage>
</organism>
<dbReference type="InterPro" id="IPR025705">
    <property type="entry name" value="Beta_hexosaminidase_sua/sub"/>
</dbReference>
<feature type="compositionally biased region" description="Polar residues" evidence="9">
    <location>
        <begin position="36"/>
        <end position="49"/>
    </location>
</feature>
<keyword evidence="14" id="KW-1185">Reference proteome</keyword>
<protein>
    <recommendedName>
        <fullName evidence="7">Beta-hexosaminidase</fullName>
        <ecNumber evidence="7">3.2.1.52</ecNumber>
    </recommendedName>
</protein>
<feature type="signal peptide" evidence="10">
    <location>
        <begin position="1"/>
        <end position="23"/>
    </location>
</feature>
<evidence type="ECO:0000256" key="5">
    <source>
        <dbReference type="ARBA" id="ARBA00023180"/>
    </source>
</evidence>
<evidence type="ECO:0000256" key="8">
    <source>
        <dbReference type="PIRSR" id="PIRSR625705-1"/>
    </source>
</evidence>
<evidence type="ECO:0000313" key="13">
    <source>
        <dbReference type="EMBL" id="CAG7836289.1"/>
    </source>
</evidence>
<dbReference type="Pfam" id="PF14845">
    <property type="entry name" value="Glycohydro_20b2"/>
    <property type="match status" value="1"/>
</dbReference>
<dbReference type="GO" id="GO:0016231">
    <property type="term" value="F:beta-N-acetylglucosaminidase activity"/>
    <property type="evidence" value="ECO:0007669"/>
    <property type="project" value="TreeGrafter"/>
</dbReference>
<evidence type="ECO:0000256" key="10">
    <source>
        <dbReference type="SAM" id="SignalP"/>
    </source>
</evidence>
<proteinExistence type="inferred from homology"/>
<dbReference type="GO" id="GO:0005886">
    <property type="term" value="C:plasma membrane"/>
    <property type="evidence" value="ECO:0007669"/>
    <property type="project" value="TreeGrafter"/>
</dbReference>
<comment type="caution">
    <text evidence="13">The sequence shown here is derived from an EMBL/GenBank/DDBJ whole genome shotgun (WGS) entry which is preliminary data.</text>
</comment>
<dbReference type="EC" id="3.2.1.52" evidence="7"/>
<dbReference type="InterPro" id="IPR015883">
    <property type="entry name" value="Glyco_hydro_20_cat"/>
</dbReference>
<dbReference type="Proteomes" id="UP000708208">
    <property type="component" value="Unassembled WGS sequence"/>
</dbReference>